<feature type="region of interest" description="Disordered" evidence="1">
    <location>
        <begin position="22"/>
        <end position="63"/>
    </location>
</feature>
<dbReference type="AlphaFoldDB" id="A0A5J6V7K1"/>
<sequence length="326" mass="33323">MRRTTITALTLTAALGLASCGGGDDPLDPDADPGTGNGTDGGEGTAGAEDGASPGEPATGEAGTVTIGSANFAENELLAEIYAAALSDAGVEVDTRLNIGSRETYLPGLQDGSIDLIPEYLGGLGTWLNPEITATSTQDVRADVEENLPEGLMLLEHSEAENKDAIVVTEQTAQEHGLNQIGDLVDVAGEMSLGGPPEFESRPNGVAGLEGVYGVVFGSFRSLSAGGTLSVQSLASGQVDAANIFTTDPAIEENGFVVLEDPESLFAAQNVVPLASADVVDETVEQTLDAVSAALTTENLTAMMVEVLSDGQAPADVARQFVDENL</sequence>
<dbReference type="KEGG" id="serw:FY030_00550"/>
<evidence type="ECO:0000259" key="2">
    <source>
        <dbReference type="Pfam" id="PF04069"/>
    </source>
</evidence>
<proteinExistence type="predicted"/>
<name>A0A5J6V7K1_9MICO</name>
<reference evidence="3 4" key="1">
    <citation type="submission" date="2019-09" db="EMBL/GenBank/DDBJ databases">
        <title>Serinicoccus pratensis sp. nov., isolated from meadow soil.</title>
        <authorList>
            <person name="Zhang W."/>
        </authorList>
    </citation>
    <scope>NUCLEOTIDE SEQUENCE [LARGE SCALE GENOMIC DNA]</scope>
    <source>
        <strain evidence="3 4">W204</strain>
    </source>
</reference>
<dbReference type="Proteomes" id="UP000326546">
    <property type="component" value="Chromosome"/>
</dbReference>
<dbReference type="Gene3D" id="3.40.190.10">
    <property type="entry name" value="Periplasmic binding protein-like II"/>
    <property type="match status" value="1"/>
</dbReference>
<gene>
    <name evidence="3" type="ORF">FY030_00550</name>
</gene>
<evidence type="ECO:0000256" key="1">
    <source>
        <dbReference type="SAM" id="MobiDB-lite"/>
    </source>
</evidence>
<dbReference type="Gene3D" id="3.40.190.120">
    <property type="entry name" value="Osmoprotection protein (prox), domain 2"/>
    <property type="match status" value="1"/>
</dbReference>
<dbReference type="EMBL" id="CP044427">
    <property type="protein sequence ID" value="QFG70060.1"/>
    <property type="molecule type" value="Genomic_DNA"/>
</dbReference>
<organism evidence="3 4">
    <name type="scientific">Ornithinimicrobium pratense</name>
    <dbReference type="NCBI Taxonomy" id="2593973"/>
    <lineage>
        <taxon>Bacteria</taxon>
        <taxon>Bacillati</taxon>
        <taxon>Actinomycetota</taxon>
        <taxon>Actinomycetes</taxon>
        <taxon>Micrococcales</taxon>
        <taxon>Ornithinimicrobiaceae</taxon>
        <taxon>Ornithinimicrobium</taxon>
    </lineage>
</organism>
<dbReference type="Pfam" id="PF04069">
    <property type="entry name" value="OpuAC"/>
    <property type="match status" value="1"/>
</dbReference>
<dbReference type="CDD" id="cd13606">
    <property type="entry name" value="PBP2_ProX_like"/>
    <property type="match status" value="1"/>
</dbReference>
<dbReference type="GO" id="GO:0022857">
    <property type="term" value="F:transmembrane transporter activity"/>
    <property type="evidence" value="ECO:0007669"/>
    <property type="project" value="InterPro"/>
</dbReference>
<protein>
    <submittedName>
        <fullName evidence="3">ABC transporter substrate-binding protein</fullName>
    </submittedName>
</protein>
<dbReference type="PROSITE" id="PS51257">
    <property type="entry name" value="PROKAR_LIPOPROTEIN"/>
    <property type="match status" value="1"/>
</dbReference>
<evidence type="ECO:0000313" key="4">
    <source>
        <dbReference type="Proteomes" id="UP000326546"/>
    </source>
</evidence>
<dbReference type="InterPro" id="IPR007210">
    <property type="entry name" value="ABC_Gly_betaine_transp_sub-bd"/>
</dbReference>
<keyword evidence="4" id="KW-1185">Reference proteome</keyword>
<feature type="compositionally biased region" description="Gly residues" evidence="1">
    <location>
        <begin position="35"/>
        <end position="45"/>
    </location>
</feature>
<feature type="domain" description="ABC-type glycine betaine transport system substrate-binding" evidence="2">
    <location>
        <begin position="64"/>
        <end position="324"/>
    </location>
</feature>
<dbReference type="GO" id="GO:0043190">
    <property type="term" value="C:ATP-binding cassette (ABC) transporter complex"/>
    <property type="evidence" value="ECO:0007669"/>
    <property type="project" value="InterPro"/>
</dbReference>
<accession>A0A5J6V7K1</accession>
<dbReference type="SUPFAM" id="SSF53850">
    <property type="entry name" value="Periplasmic binding protein-like II"/>
    <property type="match status" value="1"/>
</dbReference>
<dbReference type="OrthoDB" id="9781705at2"/>
<evidence type="ECO:0000313" key="3">
    <source>
        <dbReference type="EMBL" id="QFG70060.1"/>
    </source>
</evidence>